<comment type="caution">
    <text evidence="1">The sequence shown here is derived from an EMBL/GenBank/DDBJ whole genome shotgun (WGS) entry which is preliminary data.</text>
</comment>
<name>A0ABT6T8M4_9ACTN</name>
<evidence type="ECO:0000313" key="2">
    <source>
        <dbReference type="Proteomes" id="UP001237105"/>
    </source>
</evidence>
<gene>
    <name evidence="1" type="ORF">QIT00_36755</name>
</gene>
<dbReference type="EMBL" id="JASCIS010000070">
    <property type="protein sequence ID" value="MDI3424025.1"/>
    <property type="molecule type" value="Genomic_DNA"/>
</dbReference>
<organism evidence="1 2">
    <name type="scientific">Streptomyces luteolus</name>
    <dbReference type="NCBI Taxonomy" id="3043615"/>
    <lineage>
        <taxon>Bacteria</taxon>
        <taxon>Bacillati</taxon>
        <taxon>Actinomycetota</taxon>
        <taxon>Actinomycetes</taxon>
        <taxon>Kitasatosporales</taxon>
        <taxon>Streptomycetaceae</taxon>
        <taxon>Streptomyces</taxon>
    </lineage>
</organism>
<protein>
    <submittedName>
        <fullName evidence="1">Uncharacterized protein</fullName>
    </submittedName>
</protein>
<evidence type="ECO:0000313" key="1">
    <source>
        <dbReference type="EMBL" id="MDI3424025.1"/>
    </source>
</evidence>
<dbReference type="Proteomes" id="UP001237105">
    <property type="component" value="Unassembled WGS sequence"/>
</dbReference>
<sequence>MSAPTPRPRRLPRSPVVLHDGQWWLVGRAGSIPAADPAFTTGLDDFAQAMAAADRAIHDLRTRQSEPSGFDPAGRR</sequence>
<dbReference type="RefSeq" id="WP_282539850.1">
    <property type="nucleotide sequence ID" value="NZ_JASCIS010000070.1"/>
</dbReference>
<proteinExistence type="predicted"/>
<accession>A0ABT6T8M4</accession>
<reference evidence="1 2" key="1">
    <citation type="submission" date="2023-05" db="EMBL/GenBank/DDBJ databases">
        <title>Draft genome sequence of Streptomyces sp. B-S-A12 isolated from a cave soil in Thailand.</title>
        <authorList>
            <person name="Chamroensaksri N."/>
            <person name="Muangham S."/>
        </authorList>
    </citation>
    <scope>NUCLEOTIDE SEQUENCE [LARGE SCALE GENOMIC DNA]</scope>
    <source>
        <strain evidence="1 2">B-S-A12</strain>
    </source>
</reference>
<keyword evidence="2" id="KW-1185">Reference proteome</keyword>